<feature type="repeat" description="ANK" evidence="3">
    <location>
        <begin position="69"/>
        <end position="101"/>
    </location>
</feature>
<evidence type="ECO:0000313" key="6">
    <source>
        <dbReference type="Proteomes" id="UP000237640"/>
    </source>
</evidence>
<feature type="signal peptide" evidence="4">
    <location>
        <begin position="1"/>
        <end position="21"/>
    </location>
</feature>
<dbReference type="EMBL" id="PVYX01000001">
    <property type="protein sequence ID" value="PRX57970.1"/>
    <property type="molecule type" value="Genomic_DNA"/>
</dbReference>
<keyword evidence="6" id="KW-1185">Reference proteome</keyword>
<keyword evidence="2 3" id="KW-0040">ANK repeat</keyword>
<accession>A0A2T0MK49</accession>
<proteinExistence type="predicted"/>
<keyword evidence="1" id="KW-0677">Repeat</keyword>
<evidence type="ECO:0000256" key="2">
    <source>
        <dbReference type="ARBA" id="ARBA00023043"/>
    </source>
</evidence>
<comment type="caution">
    <text evidence="5">The sequence shown here is derived from an EMBL/GenBank/DDBJ whole genome shotgun (WGS) entry which is preliminary data.</text>
</comment>
<dbReference type="Pfam" id="PF12796">
    <property type="entry name" value="Ank_2"/>
    <property type="match status" value="1"/>
</dbReference>
<sequence>MKKTILTVTAACLLLVAGVSANETSFPTVEVETSISYEISSFCMAIVKGDIDTVKKLIELGEDVNRKSMGMTPLHYAARYNRAEIAEVLLANGANAKKRCDKGYTAQKYAELSGAMEALEVINSAVKK</sequence>
<evidence type="ECO:0000256" key="3">
    <source>
        <dbReference type="PROSITE-ProRule" id="PRU00023"/>
    </source>
</evidence>
<dbReference type="Proteomes" id="UP000237640">
    <property type="component" value="Unassembled WGS sequence"/>
</dbReference>
<dbReference type="AlphaFoldDB" id="A0A2T0MK49"/>
<evidence type="ECO:0000256" key="1">
    <source>
        <dbReference type="ARBA" id="ARBA00022737"/>
    </source>
</evidence>
<protein>
    <submittedName>
        <fullName evidence="5">Ankyrin repeat protein</fullName>
    </submittedName>
</protein>
<dbReference type="PROSITE" id="PS50088">
    <property type="entry name" value="ANK_REPEAT"/>
    <property type="match status" value="1"/>
</dbReference>
<dbReference type="Gene3D" id="1.25.40.20">
    <property type="entry name" value="Ankyrin repeat-containing domain"/>
    <property type="match status" value="1"/>
</dbReference>
<name>A0A2T0MK49_9FLAO</name>
<feature type="chain" id="PRO_5015643511" evidence="4">
    <location>
        <begin position="22"/>
        <end position="128"/>
    </location>
</feature>
<keyword evidence="4" id="KW-0732">Signal</keyword>
<evidence type="ECO:0000256" key="4">
    <source>
        <dbReference type="SAM" id="SignalP"/>
    </source>
</evidence>
<evidence type="ECO:0000313" key="5">
    <source>
        <dbReference type="EMBL" id="PRX57970.1"/>
    </source>
</evidence>
<dbReference type="InterPro" id="IPR002110">
    <property type="entry name" value="Ankyrin_rpt"/>
</dbReference>
<dbReference type="PANTHER" id="PTHR24171">
    <property type="entry name" value="ANKYRIN REPEAT DOMAIN-CONTAINING PROTEIN 39-RELATED"/>
    <property type="match status" value="1"/>
</dbReference>
<dbReference type="OrthoDB" id="1374157at2"/>
<dbReference type="SUPFAM" id="SSF48403">
    <property type="entry name" value="Ankyrin repeat"/>
    <property type="match status" value="1"/>
</dbReference>
<dbReference type="SMART" id="SM00248">
    <property type="entry name" value="ANK"/>
    <property type="match status" value="2"/>
</dbReference>
<reference evidence="5 6" key="1">
    <citation type="submission" date="2018-03" db="EMBL/GenBank/DDBJ databases">
        <title>Genomic Encyclopedia of Archaeal and Bacterial Type Strains, Phase II (KMG-II): from individual species to whole genera.</title>
        <authorList>
            <person name="Goeker M."/>
        </authorList>
    </citation>
    <scope>NUCLEOTIDE SEQUENCE [LARGE SCALE GENOMIC DNA]</scope>
    <source>
        <strain evidence="5 6">DSM 25027</strain>
    </source>
</reference>
<dbReference type="InterPro" id="IPR036770">
    <property type="entry name" value="Ankyrin_rpt-contain_sf"/>
</dbReference>
<dbReference type="PROSITE" id="PS50297">
    <property type="entry name" value="ANK_REP_REGION"/>
    <property type="match status" value="1"/>
</dbReference>
<dbReference type="RefSeq" id="WP_106144824.1">
    <property type="nucleotide sequence ID" value="NZ_PVYX01000001.1"/>
</dbReference>
<organism evidence="5 6">
    <name type="scientific">Flagellimonas meridianipacifica</name>
    <dbReference type="NCBI Taxonomy" id="1080225"/>
    <lineage>
        <taxon>Bacteria</taxon>
        <taxon>Pseudomonadati</taxon>
        <taxon>Bacteroidota</taxon>
        <taxon>Flavobacteriia</taxon>
        <taxon>Flavobacteriales</taxon>
        <taxon>Flavobacteriaceae</taxon>
        <taxon>Flagellimonas</taxon>
    </lineage>
</organism>
<gene>
    <name evidence="5" type="ORF">CLV81_1984</name>
</gene>